<dbReference type="RefSeq" id="WP_036752337.1">
    <property type="nucleotide sequence ID" value="NZ_CP035284.1"/>
</dbReference>
<sequence>MPGPQFFHVQTYSRKPNGKGQSVEQVLAEAGRAPKFSQHVAARQAYRIVFGLSPQEVQDRHDEMVAAGGVTVALKGGKTARRGIRKDRHTLMTCVASHPYLTAQIMGDPAARADYGAWVDRNLRFLRGLFGNRLVSVIEHVDEEHPHLHAYVLPLDDPGCSARDLNPCWIAKTRAEAEARAAGHDDKTAVKLGNLAYRERARELQDQYHREVGLASGLTRTGPKRERLSRQQWRARKDEAVRAARTLRQMEEMVGDLTDREEALTRSAEEMARDLVAKLDQAEALFAEAETEKALAVQERARAAAVAEAQEREAAARQAAAEEEARKIRVLAQKEADGMIARAEAVAADATRRSEEKARQLHEARQAFEGQKAVIARHAAKEAAAVVVQVIAGVLTGSVGMKPDGSGWFIRDEVLRRRVQALHLGEALRDVVAVVSALWDRLTARLSAADLSGERHNATELARKLDMPPFSNRRGGFEP</sequence>
<dbReference type="Gene3D" id="3.30.930.30">
    <property type="match status" value="1"/>
</dbReference>
<dbReference type="Proteomes" id="UP000256794">
    <property type="component" value="Unassembled WGS sequence"/>
</dbReference>
<name>A0AAQ0HKS9_PARVE</name>
<feature type="coiled-coil region" evidence="1">
    <location>
        <begin position="265"/>
        <end position="367"/>
    </location>
</feature>
<comment type="caution">
    <text evidence="2">The sequence shown here is derived from an EMBL/GenBank/DDBJ whole genome shotgun (WGS) entry which is preliminary data.</text>
</comment>
<reference evidence="2 3" key="1">
    <citation type="submission" date="2018-08" db="EMBL/GenBank/DDBJ databases">
        <title>Genomic Encyclopedia of Archaeal and Bacterial Type Strains, Phase II (KMG-II): from individual species to whole genera.</title>
        <authorList>
            <person name="Goeker M."/>
        </authorList>
    </citation>
    <scope>NUCLEOTIDE SEQUENCE [LARGE SCALE GENOMIC DNA]</scope>
    <source>
        <strain evidence="2 3">DSM 582</strain>
    </source>
</reference>
<protein>
    <recommendedName>
        <fullName evidence="4">Plasmid recombination enzyme</fullName>
    </recommendedName>
</protein>
<evidence type="ECO:0000313" key="3">
    <source>
        <dbReference type="Proteomes" id="UP000256794"/>
    </source>
</evidence>
<evidence type="ECO:0000256" key="1">
    <source>
        <dbReference type="SAM" id="Coils"/>
    </source>
</evidence>
<dbReference type="CDD" id="cd17242">
    <property type="entry name" value="MobM_relaxase"/>
    <property type="match status" value="1"/>
</dbReference>
<accession>A0AAQ0HKS9</accession>
<evidence type="ECO:0008006" key="4">
    <source>
        <dbReference type="Google" id="ProtNLM"/>
    </source>
</evidence>
<evidence type="ECO:0000313" key="2">
    <source>
        <dbReference type="EMBL" id="REG53177.1"/>
    </source>
</evidence>
<dbReference type="EMBL" id="QUMX01000007">
    <property type="protein sequence ID" value="REG53177.1"/>
    <property type="molecule type" value="Genomic_DNA"/>
</dbReference>
<keyword evidence="1" id="KW-0175">Coiled coil</keyword>
<dbReference type="AlphaFoldDB" id="A0AAQ0HKS9"/>
<organism evidence="2 3">
    <name type="scientific">Paracoccus versutus</name>
    <name type="common">Thiobacillus versutus</name>
    <dbReference type="NCBI Taxonomy" id="34007"/>
    <lineage>
        <taxon>Bacteria</taxon>
        <taxon>Pseudomonadati</taxon>
        <taxon>Pseudomonadota</taxon>
        <taxon>Alphaproteobacteria</taxon>
        <taxon>Rhodobacterales</taxon>
        <taxon>Paracoccaceae</taxon>
        <taxon>Paracoccus</taxon>
    </lineage>
</organism>
<gene>
    <name evidence="2" type="ORF">ATH84_100774</name>
</gene>
<proteinExistence type="predicted"/>
<keyword evidence="3" id="KW-1185">Reference proteome</keyword>